<dbReference type="CDD" id="cd06222">
    <property type="entry name" value="RNase_H_like"/>
    <property type="match status" value="1"/>
</dbReference>
<name>A0A803Q693_CANSA</name>
<dbReference type="AlphaFoldDB" id="A0A803Q693"/>
<proteinExistence type="predicted"/>
<dbReference type="GO" id="GO:0004523">
    <property type="term" value="F:RNA-DNA hybrid ribonuclease activity"/>
    <property type="evidence" value="ECO:0007669"/>
    <property type="project" value="InterPro"/>
</dbReference>
<dbReference type="InterPro" id="IPR002156">
    <property type="entry name" value="RNaseH_domain"/>
</dbReference>
<feature type="domain" description="RNase H type-1" evidence="1">
    <location>
        <begin position="422"/>
        <end position="503"/>
    </location>
</feature>
<dbReference type="OMA" id="NKWIANE"/>
<dbReference type="InterPro" id="IPR044730">
    <property type="entry name" value="RNase_H-like_dom_plant"/>
</dbReference>
<dbReference type="EMBL" id="UZAU01000646">
    <property type="status" value="NOT_ANNOTATED_CDS"/>
    <property type="molecule type" value="Genomic_DNA"/>
</dbReference>
<evidence type="ECO:0000313" key="3">
    <source>
        <dbReference type="Proteomes" id="UP000596661"/>
    </source>
</evidence>
<protein>
    <recommendedName>
        <fullName evidence="1">RNase H type-1 domain-containing protein</fullName>
    </recommendedName>
</protein>
<reference evidence="2" key="1">
    <citation type="submission" date="2018-11" db="EMBL/GenBank/DDBJ databases">
        <authorList>
            <person name="Grassa J C."/>
        </authorList>
    </citation>
    <scope>NUCLEOTIDE SEQUENCE [LARGE SCALE GENOMIC DNA]</scope>
</reference>
<dbReference type="GO" id="GO:0003676">
    <property type="term" value="F:nucleic acid binding"/>
    <property type="evidence" value="ECO:0007669"/>
    <property type="project" value="InterPro"/>
</dbReference>
<dbReference type="EnsemblPlants" id="evm.model.07.745">
    <property type="protein sequence ID" value="cds.evm.model.07.745"/>
    <property type="gene ID" value="evm.TU.07.745"/>
</dbReference>
<reference evidence="2" key="2">
    <citation type="submission" date="2021-03" db="UniProtKB">
        <authorList>
            <consortium name="EnsemblPlants"/>
        </authorList>
    </citation>
    <scope>IDENTIFICATION</scope>
</reference>
<dbReference type="Proteomes" id="UP000596661">
    <property type="component" value="Chromosome 7"/>
</dbReference>
<dbReference type="PANTHER" id="PTHR33116:SF86">
    <property type="entry name" value="REVERSE TRANSCRIPTASE DOMAIN-CONTAINING PROTEIN"/>
    <property type="match status" value="1"/>
</dbReference>
<dbReference type="Pfam" id="PF13456">
    <property type="entry name" value="RVT_3"/>
    <property type="match status" value="1"/>
</dbReference>
<dbReference type="InterPro" id="IPR036397">
    <property type="entry name" value="RNaseH_sf"/>
</dbReference>
<dbReference type="Gene3D" id="3.30.420.10">
    <property type="entry name" value="Ribonuclease H-like superfamily/Ribonuclease H"/>
    <property type="match status" value="1"/>
</dbReference>
<dbReference type="SUPFAM" id="SSF53098">
    <property type="entry name" value="Ribonuclease H-like"/>
    <property type="match status" value="1"/>
</dbReference>
<evidence type="ECO:0000313" key="2">
    <source>
        <dbReference type="EnsemblPlants" id="cds.evm.model.07.745"/>
    </source>
</evidence>
<dbReference type="PANTHER" id="PTHR33116">
    <property type="entry name" value="REVERSE TRANSCRIPTASE ZINC-BINDING DOMAIN-CONTAINING PROTEIN-RELATED-RELATED"/>
    <property type="match status" value="1"/>
</dbReference>
<accession>A0A803Q693</accession>
<sequence>MIEADANSSYLGLPSTIGKNKNAILGFLKEKVLKRIKSWDTKFLSHAGKEVLIKTVVQSLPTYVMSVFLLPVGVCKEIESLMARFWWKSSWNQNKGISWMSWSRLVKQKFDGGMGFRSLRDFNIAMLCKQGWRLIINPNSLVRQVFKVRYYAHGEFLTAELGSNPSFIWRSLVEAQSVLKAGLRMWIGDGLSIRFVSDLWLPREEFPTPTSDLSMYNDHRVNSLFKVGCREWDEEVVRDVFNEGDAEVILGIPLAAGDARDSWYWFKERHGVYSVKTAYHCLLTESLALGETISHCLLNCDFVVGCWSRMALDGGGRVWDSFKDWLQDLMARVDDWKVAQVGTLCWAIWKARNELVWDQKNQTVDDVVQFALRSLDQWRKAQSSENYPLLNPQFFNKGDELWTKLVTNGIKLNVDAAIFDDSRSEAMGIREALSWLKDKPFQQVCVESDSLVSVQAINSSVVMYSAFGLIVQDCKSLLDSMNNVSLRFVKRSANRAAHVIARQSQLFADRMFTKDDIPSELKVVLLSDSS</sequence>
<evidence type="ECO:0000259" key="1">
    <source>
        <dbReference type="Pfam" id="PF13456"/>
    </source>
</evidence>
<dbReference type="Gramene" id="evm.model.07.745">
    <property type="protein sequence ID" value="cds.evm.model.07.745"/>
    <property type="gene ID" value="evm.TU.07.745"/>
</dbReference>
<dbReference type="InterPro" id="IPR012337">
    <property type="entry name" value="RNaseH-like_sf"/>
</dbReference>
<organism evidence="2 3">
    <name type="scientific">Cannabis sativa</name>
    <name type="common">Hemp</name>
    <name type="synonym">Marijuana</name>
    <dbReference type="NCBI Taxonomy" id="3483"/>
    <lineage>
        <taxon>Eukaryota</taxon>
        <taxon>Viridiplantae</taxon>
        <taxon>Streptophyta</taxon>
        <taxon>Embryophyta</taxon>
        <taxon>Tracheophyta</taxon>
        <taxon>Spermatophyta</taxon>
        <taxon>Magnoliopsida</taxon>
        <taxon>eudicotyledons</taxon>
        <taxon>Gunneridae</taxon>
        <taxon>Pentapetalae</taxon>
        <taxon>rosids</taxon>
        <taxon>fabids</taxon>
        <taxon>Rosales</taxon>
        <taxon>Cannabaceae</taxon>
        <taxon>Cannabis</taxon>
    </lineage>
</organism>
<keyword evidence="3" id="KW-1185">Reference proteome</keyword>